<gene>
    <name evidence="2" type="ORF">ACFQ39_14770</name>
</gene>
<sequence length="176" mass="20509">MKLKRLIFSLVFIFVLTSIQAQLIKIDGETGEFKYEEVVQADGQSKDILLQKSETWLSKFYKNALIKSDTAFSISATIPYSFSWKFISKPLPVTLIYDVQIMAKDNRYKYSFTNFRIGKVYLDEIDAISLKTYMDRFPKKYLLALEEPIDAEISRAMASLENYIQTGKMEESEEDW</sequence>
<protein>
    <submittedName>
        <fullName evidence="2">DUF4468 domain-containing protein</fullName>
    </submittedName>
</protein>
<organism evidence="2 3">
    <name type="scientific">Namhaeicola litoreus</name>
    <dbReference type="NCBI Taxonomy" id="1052145"/>
    <lineage>
        <taxon>Bacteria</taxon>
        <taxon>Pseudomonadati</taxon>
        <taxon>Bacteroidota</taxon>
        <taxon>Flavobacteriia</taxon>
        <taxon>Flavobacteriales</taxon>
        <taxon>Flavobacteriaceae</taxon>
        <taxon>Namhaeicola</taxon>
    </lineage>
</organism>
<dbReference type="Proteomes" id="UP001597201">
    <property type="component" value="Unassembled WGS sequence"/>
</dbReference>
<proteinExistence type="predicted"/>
<dbReference type="RefSeq" id="WP_377180368.1">
    <property type="nucleotide sequence ID" value="NZ_JBHTMY010000004.1"/>
</dbReference>
<keyword evidence="3" id="KW-1185">Reference proteome</keyword>
<accession>A0ABW3Y4T9</accession>
<comment type="caution">
    <text evidence="2">The sequence shown here is derived from an EMBL/GenBank/DDBJ whole genome shotgun (WGS) entry which is preliminary data.</text>
</comment>
<evidence type="ECO:0000313" key="3">
    <source>
        <dbReference type="Proteomes" id="UP001597201"/>
    </source>
</evidence>
<reference evidence="3" key="1">
    <citation type="journal article" date="2019" name="Int. J. Syst. Evol. Microbiol.">
        <title>The Global Catalogue of Microorganisms (GCM) 10K type strain sequencing project: providing services to taxonomists for standard genome sequencing and annotation.</title>
        <authorList>
            <consortium name="The Broad Institute Genomics Platform"/>
            <consortium name="The Broad Institute Genome Sequencing Center for Infectious Disease"/>
            <person name="Wu L."/>
            <person name="Ma J."/>
        </authorList>
    </citation>
    <scope>NUCLEOTIDE SEQUENCE [LARGE SCALE GENOMIC DNA]</scope>
    <source>
        <strain evidence="3">CCUG 61485</strain>
    </source>
</reference>
<dbReference type="EMBL" id="JBHTMY010000004">
    <property type="protein sequence ID" value="MFD1316887.1"/>
    <property type="molecule type" value="Genomic_DNA"/>
</dbReference>
<dbReference type="Pfam" id="PF14730">
    <property type="entry name" value="DUF4468"/>
    <property type="match status" value="1"/>
</dbReference>
<evidence type="ECO:0000259" key="1">
    <source>
        <dbReference type="Pfam" id="PF14730"/>
    </source>
</evidence>
<evidence type="ECO:0000313" key="2">
    <source>
        <dbReference type="EMBL" id="MFD1316887.1"/>
    </source>
</evidence>
<dbReference type="InterPro" id="IPR027823">
    <property type="entry name" value="DUF4468"/>
</dbReference>
<name>A0ABW3Y4T9_9FLAO</name>
<feature type="domain" description="DUF4468" evidence="1">
    <location>
        <begin position="35"/>
        <end position="116"/>
    </location>
</feature>